<dbReference type="PANTHER" id="PTHR45947:SF3">
    <property type="entry name" value="SULFOQUINOVOSYL TRANSFERASE SQD2"/>
    <property type="match status" value="1"/>
</dbReference>
<dbReference type="PANTHER" id="PTHR45947">
    <property type="entry name" value="SULFOQUINOVOSYL TRANSFERASE SQD2"/>
    <property type="match status" value="1"/>
</dbReference>
<protein>
    <recommendedName>
        <fullName evidence="5">Glycosyltransferase family 4 protein</fullName>
    </recommendedName>
</protein>
<gene>
    <name evidence="3" type="ORF">GCM10023332_01710</name>
</gene>
<dbReference type="RefSeq" id="WP_345293610.1">
    <property type="nucleotide sequence ID" value="NZ_BAABJY010000001.1"/>
</dbReference>
<evidence type="ECO:0000313" key="3">
    <source>
        <dbReference type="EMBL" id="GAA4854114.1"/>
    </source>
</evidence>
<dbReference type="Proteomes" id="UP001501323">
    <property type="component" value="Unassembled WGS sequence"/>
</dbReference>
<proteinExistence type="predicted"/>
<evidence type="ECO:0000313" key="4">
    <source>
        <dbReference type="Proteomes" id="UP001501323"/>
    </source>
</evidence>
<dbReference type="InterPro" id="IPR050194">
    <property type="entry name" value="Glycosyltransferase_grp1"/>
</dbReference>
<dbReference type="CDD" id="cd03801">
    <property type="entry name" value="GT4_PimA-like"/>
    <property type="match status" value="1"/>
</dbReference>
<comment type="caution">
    <text evidence="3">The sequence shown here is derived from an EMBL/GenBank/DDBJ whole genome shotgun (WGS) entry which is preliminary data.</text>
</comment>
<feature type="domain" description="Glycosyltransferase subfamily 4-like N-terminal" evidence="2">
    <location>
        <begin position="87"/>
        <end position="189"/>
    </location>
</feature>
<evidence type="ECO:0000259" key="2">
    <source>
        <dbReference type="Pfam" id="PF13579"/>
    </source>
</evidence>
<sequence length="416" mass="45394">MSKRSPGKPRLAVVISHPTQYYAPWFKYLAQEGAVELKVYYLWDFGVQNRFDPDFGHSLVWDVPLLEGYSWVMVPNRSAYPGTDAFSGLDNPQLLDLLADDPPDAILLFGYAYRTHLRLLMSSLPRSIPVLLRGDSHDIARPSHLRQRLARLARRFLFRRAAAALAVGTANRQYFLDAGMPPSRIHMVPHCVDNDRFAAATGDAAEQATAWRAELGIRADALVILFAGKFEEKKRPLDLLHAFLALRDEPGMESSGAVLLMVGAGALEGQLRACAGDRLGTDVILAPFQNQSRMPMVYAAADVLVLPSHGNGETWGLVVNEAMNMGVPCVVSTHVGCAADLVEPGQTGWVFPAGDREALTRTLRSVVECGSAERRRMGAAARSRVQEDYSYAVAGRALLEAMSSAVSAASSSGSRR</sequence>
<evidence type="ECO:0000259" key="1">
    <source>
        <dbReference type="Pfam" id="PF00534"/>
    </source>
</evidence>
<dbReference type="Pfam" id="PF13579">
    <property type="entry name" value="Glyco_trans_4_4"/>
    <property type="match status" value="1"/>
</dbReference>
<name>A0ABP9DRC6_9GAMM</name>
<dbReference type="InterPro" id="IPR028098">
    <property type="entry name" value="Glyco_trans_4-like_N"/>
</dbReference>
<accession>A0ABP9DRC6</accession>
<dbReference type="Pfam" id="PF00534">
    <property type="entry name" value="Glycos_transf_1"/>
    <property type="match status" value="1"/>
</dbReference>
<organism evidence="3 4">
    <name type="scientific">Luteimonas vadosa</name>
    <dbReference type="NCBI Taxonomy" id="1165507"/>
    <lineage>
        <taxon>Bacteria</taxon>
        <taxon>Pseudomonadati</taxon>
        <taxon>Pseudomonadota</taxon>
        <taxon>Gammaproteobacteria</taxon>
        <taxon>Lysobacterales</taxon>
        <taxon>Lysobacteraceae</taxon>
        <taxon>Luteimonas</taxon>
    </lineage>
</organism>
<keyword evidence="4" id="KW-1185">Reference proteome</keyword>
<dbReference type="SUPFAM" id="SSF53756">
    <property type="entry name" value="UDP-Glycosyltransferase/glycogen phosphorylase"/>
    <property type="match status" value="1"/>
</dbReference>
<dbReference type="InterPro" id="IPR001296">
    <property type="entry name" value="Glyco_trans_1"/>
</dbReference>
<dbReference type="EMBL" id="BAABJY010000001">
    <property type="protein sequence ID" value="GAA4854114.1"/>
    <property type="molecule type" value="Genomic_DNA"/>
</dbReference>
<evidence type="ECO:0008006" key="5">
    <source>
        <dbReference type="Google" id="ProtNLM"/>
    </source>
</evidence>
<reference evidence="4" key="1">
    <citation type="journal article" date="2019" name="Int. J. Syst. Evol. Microbiol.">
        <title>The Global Catalogue of Microorganisms (GCM) 10K type strain sequencing project: providing services to taxonomists for standard genome sequencing and annotation.</title>
        <authorList>
            <consortium name="The Broad Institute Genomics Platform"/>
            <consortium name="The Broad Institute Genome Sequencing Center for Infectious Disease"/>
            <person name="Wu L."/>
            <person name="Ma J."/>
        </authorList>
    </citation>
    <scope>NUCLEOTIDE SEQUENCE [LARGE SCALE GENOMIC DNA]</scope>
    <source>
        <strain evidence="4">JCM 18392</strain>
    </source>
</reference>
<dbReference type="Gene3D" id="3.40.50.2000">
    <property type="entry name" value="Glycogen Phosphorylase B"/>
    <property type="match status" value="2"/>
</dbReference>
<feature type="domain" description="Glycosyl transferase family 1" evidence="1">
    <location>
        <begin position="209"/>
        <end position="383"/>
    </location>
</feature>